<comment type="caution">
    <text evidence="4">The sequence shown here is derived from an EMBL/GenBank/DDBJ whole genome shotgun (WGS) entry which is preliminary data.</text>
</comment>
<keyword evidence="2" id="KW-0378">Hydrolase</keyword>
<dbReference type="Proteomes" id="UP000267017">
    <property type="component" value="Unassembled WGS sequence"/>
</dbReference>
<dbReference type="SUPFAM" id="SSF53649">
    <property type="entry name" value="Alkaline phosphatase-like"/>
    <property type="match status" value="1"/>
</dbReference>
<evidence type="ECO:0000313" key="4">
    <source>
        <dbReference type="EMBL" id="RRJ62497.1"/>
    </source>
</evidence>
<evidence type="ECO:0000313" key="5">
    <source>
        <dbReference type="Proteomes" id="UP000267017"/>
    </source>
</evidence>
<evidence type="ECO:0000259" key="3">
    <source>
        <dbReference type="Pfam" id="PF00884"/>
    </source>
</evidence>
<keyword evidence="1" id="KW-0479">Metal-binding</keyword>
<proteinExistence type="predicted"/>
<sequence>MKAVMVMFDSLNRHMLPAYGCDWVQAPNFERLAERSVTFDRCYAGSLPCVPARRELHTGRYNFLHRSWGPLEPFDDSMPELLKNNGVYTHLVTDHTHYFEDGGATYHARYNTWEFVRGQEGDHWKGQVKDPVIPESVNGAKMGDLWRQDWVNRQYMDTESKHPLARTFRQGLEFIESNKDEDRWFLQLEAFDPHEPFFTPDKYKDFYPHAYEGRHFDWPDYGKVTEQPEEVRHVIYEYASLVTMCDAYLGKVLDAFDRYNLWEDTLLIVNTDHGFLLGEKQWWGKNVQPFYNEIVHLPLFVWDPRHKKRNVRTDALVQTIDLAPTLLDFFDVKIPEKMQGQPLGPVIGAGAEIREAALFGIHGGHVNVTDGRYFYMRAPIHPDNAPLYEYTLMPAHMHKLFGVEELQTMELAEPLPFTKGCKVLQIEASTVFNPFLYGHMLFDLEKDPSQQTNLQDDALEVQLSNLMIRLMKESDAPAEQFARLGFGEGEEITGEKLKRQAKEREQWFRIDLGIGETWTPEAAMAYLAMFRPVPLARRSFVKESFIHYLKQEQIKDITEQHMILFTEQFGPLGKSMQRAVRMFAKQSN</sequence>
<evidence type="ECO:0000256" key="1">
    <source>
        <dbReference type="ARBA" id="ARBA00022723"/>
    </source>
</evidence>
<dbReference type="PANTHER" id="PTHR45953:SF1">
    <property type="entry name" value="IDURONATE 2-SULFATASE"/>
    <property type="match status" value="1"/>
</dbReference>
<accession>A0A3P3TWI2</accession>
<keyword evidence="5" id="KW-1185">Reference proteome</keyword>
<dbReference type="PANTHER" id="PTHR45953">
    <property type="entry name" value="IDURONATE 2-SULFATASE"/>
    <property type="match status" value="1"/>
</dbReference>
<feature type="domain" description="Sulfatase N-terminal" evidence="3">
    <location>
        <begin position="4"/>
        <end position="331"/>
    </location>
</feature>
<dbReference type="CDD" id="cd16148">
    <property type="entry name" value="sulfatase_like"/>
    <property type="match status" value="1"/>
</dbReference>
<reference evidence="4 5" key="1">
    <citation type="submission" date="2018-11" db="EMBL/GenBank/DDBJ databases">
        <title>Genome sequencing of Paenibacillus sp. KCOM 3021 (= ChDC PVNT-B20).</title>
        <authorList>
            <person name="Kook J.-K."/>
            <person name="Park S.-N."/>
            <person name="Lim Y.K."/>
        </authorList>
    </citation>
    <scope>NUCLEOTIDE SEQUENCE [LARGE SCALE GENOMIC DNA]</scope>
    <source>
        <strain evidence="4 5">KCOM 3021</strain>
    </source>
</reference>
<dbReference type="AlphaFoldDB" id="A0A3P3TWI2"/>
<dbReference type="GO" id="GO:0046872">
    <property type="term" value="F:metal ion binding"/>
    <property type="evidence" value="ECO:0007669"/>
    <property type="project" value="UniProtKB-KW"/>
</dbReference>
<name>A0A3P3TWI2_9BACL</name>
<evidence type="ECO:0000256" key="2">
    <source>
        <dbReference type="ARBA" id="ARBA00022801"/>
    </source>
</evidence>
<dbReference type="GO" id="GO:0005737">
    <property type="term" value="C:cytoplasm"/>
    <property type="evidence" value="ECO:0007669"/>
    <property type="project" value="TreeGrafter"/>
</dbReference>
<organism evidence="4 5">
    <name type="scientific">Paenibacillus oralis</name>
    <dbReference type="NCBI Taxonomy" id="2490856"/>
    <lineage>
        <taxon>Bacteria</taxon>
        <taxon>Bacillati</taxon>
        <taxon>Bacillota</taxon>
        <taxon>Bacilli</taxon>
        <taxon>Bacillales</taxon>
        <taxon>Paenibacillaceae</taxon>
        <taxon>Paenibacillus</taxon>
    </lineage>
</organism>
<protein>
    <submittedName>
        <fullName evidence="4">Sulfatase</fullName>
    </submittedName>
</protein>
<dbReference type="InterPro" id="IPR000917">
    <property type="entry name" value="Sulfatase_N"/>
</dbReference>
<dbReference type="Pfam" id="PF00884">
    <property type="entry name" value="Sulfatase"/>
    <property type="match status" value="1"/>
</dbReference>
<gene>
    <name evidence="4" type="ORF">EHV15_05655</name>
</gene>
<dbReference type="Gene3D" id="3.40.720.10">
    <property type="entry name" value="Alkaline Phosphatase, subunit A"/>
    <property type="match status" value="1"/>
</dbReference>
<dbReference type="OrthoDB" id="9762324at2"/>
<dbReference type="GO" id="GO:0008484">
    <property type="term" value="F:sulfuric ester hydrolase activity"/>
    <property type="evidence" value="ECO:0007669"/>
    <property type="project" value="TreeGrafter"/>
</dbReference>
<dbReference type="InterPro" id="IPR017850">
    <property type="entry name" value="Alkaline_phosphatase_core_sf"/>
</dbReference>
<dbReference type="EMBL" id="RRCN01000001">
    <property type="protein sequence ID" value="RRJ62497.1"/>
    <property type="molecule type" value="Genomic_DNA"/>
</dbReference>
<dbReference type="RefSeq" id="WP_128630384.1">
    <property type="nucleotide sequence ID" value="NZ_RRCN01000001.1"/>
</dbReference>